<dbReference type="Gene3D" id="3.40.33.10">
    <property type="entry name" value="CAP"/>
    <property type="match status" value="1"/>
</dbReference>
<evidence type="ECO:0000259" key="1">
    <source>
        <dbReference type="Pfam" id="PF00188"/>
    </source>
</evidence>
<dbReference type="Proteomes" id="UP000034181">
    <property type="component" value="Unassembled WGS sequence"/>
</dbReference>
<accession>A0A0G0NE84</accession>
<sequence>MKNKRSKFPTFIYSSKILPIFLVFLVIFLFSASSPNLKNNLKDGINKSGDTETENETSYVEPTPFLWTVEKVDGQITQIALPQDSKMSTEDELFDAMNVYRSTHGVNQLQKNDLLCSIAQNRAAEQVANDGFDSHAGFGKYASNQNEFSKMGEVLFGGAQPQYGVHIVEYGWDRSLTGHRETIRNPDWQFGCAGIADFFAVFVFATP</sequence>
<reference evidence="2 3" key="1">
    <citation type="journal article" date="2015" name="Nature">
        <title>rRNA introns, odd ribosomes, and small enigmatic genomes across a large radiation of phyla.</title>
        <authorList>
            <person name="Brown C.T."/>
            <person name="Hug L.A."/>
            <person name="Thomas B.C."/>
            <person name="Sharon I."/>
            <person name="Castelle C.J."/>
            <person name="Singh A."/>
            <person name="Wilkins M.J."/>
            <person name="Williams K.H."/>
            <person name="Banfield J.F."/>
        </authorList>
    </citation>
    <scope>NUCLEOTIDE SEQUENCE [LARGE SCALE GENOMIC DNA]</scope>
</reference>
<evidence type="ECO:0000313" key="2">
    <source>
        <dbReference type="EMBL" id="KKQ75426.1"/>
    </source>
</evidence>
<protein>
    <recommendedName>
        <fullName evidence="1">SCP domain-containing protein</fullName>
    </recommendedName>
</protein>
<dbReference type="SUPFAM" id="SSF55797">
    <property type="entry name" value="PR-1-like"/>
    <property type="match status" value="1"/>
</dbReference>
<dbReference type="InterPro" id="IPR035940">
    <property type="entry name" value="CAP_sf"/>
</dbReference>
<dbReference type="AlphaFoldDB" id="A0A0G0NE84"/>
<evidence type="ECO:0000313" key="3">
    <source>
        <dbReference type="Proteomes" id="UP000034181"/>
    </source>
</evidence>
<organism evidence="2 3">
    <name type="scientific">Candidatus Woesebacteria bacterium GW2011_GWB1_38_5b</name>
    <dbReference type="NCBI Taxonomy" id="1618569"/>
    <lineage>
        <taxon>Bacteria</taxon>
        <taxon>Candidatus Woeseibacteriota</taxon>
    </lineage>
</organism>
<name>A0A0G0NE84_9BACT</name>
<dbReference type="Pfam" id="PF00188">
    <property type="entry name" value="CAP"/>
    <property type="match status" value="1"/>
</dbReference>
<gene>
    <name evidence="2" type="ORF">US96_C0011G0024</name>
</gene>
<proteinExistence type="predicted"/>
<comment type="caution">
    <text evidence="2">The sequence shown here is derived from an EMBL/GenBank/DDBJ whole genome shotgun (WGS) entry which is preliminary data.</text>
</comment>
<feature type="domain" description="SCP" evidence="1">
    <location>
        <begin position="94"/>
        <end position="147"/>
    </location>
</feature>
<dbReference type="EMBL" id="LBUZ01000011">
    <property type="protein sequence ID" value="KKQ75426.1"/>
    <property type="molecule type" value="Genomic_DNA"/>
</dbReference>
<dbReference type="InterPro" id="IPR014044">
    <property type="entry name" value="CAP_dom"/>
</dbReference>